<evidence type="ECO:0000313" key="2">
    <source>
        <dbReference type="Proteomes" id="UP001054837"/>
    </source>
</evidence>
<dbReference type="EMBL" id="BPLQ01004121">
    <property type="protein sequence ID" value="GIY05696.1"/>
    <property type="molecule type" value="Genomic_DNA"/>
</dbReference>
<proteinExistence type="predicted"/>
<protein>
    <submittedName>
        <fullName evidence="1">Uncharacterized protein</fullName>
    </submittedName>
</protein>
<reference evidence="1 2" key="1">
    <citation type="submission" date="2021-06" db="EMBL/GenBank/DDBJ databases">
        <title>Caerostris darwini draft genome.</title>
        <authorList>
            <person name="Kono N."/>
            <person name="Arakawa K."/>
        </authorList>
    </citation>
    <scope>NUCLEOTIDE SEQUENCE [LARGE SCALE GENOMIC DNA]</scope>
</reference>
<gene>
    <name evidence="1" type="ORF">CDAR_380511</name>
</gene>
<sequence length="161" mass="18553">TVDLLRWEKCNSTITNFVKHRCFYNEYSYQATDFENPDYIFGNPQGIPATTSHSVEGADFNSWAFMNRTSTLQSSTFHQSTDQERHWDVNTTAGTDVRYASGNAVHNENFDYFNSSQRLFNPATQHFENSDCTSGVEYPTMAYFTEINYKCVKSCFTAMDK</sequence>
<organism evidence="1 2">
    <name type="scientific">Caerostris darwini</name>
    <dbReference type="NCBI Taxonomy" id="1538125"/>
    <lineage>
        <taxon>Eukaryota</taxon>
        <taxon>Metazoa</taxon>
        <taxon>Ecdysozoa</taxon>
        <taxon>Arthropoda</taxon>
        <taxon>Chelicerata</taxon>
        <taxon>Arachnida</taxon>
        <taxon>Araneae</taxon>
        <taxon>Araneomorphae</taxon>
        <taxon>Entelegynae</taxon>
        <taxon>Araneoidea</taxon>
        <taxon>Araneidae</taxon>
        <taxon>Caerostris</taxon>
    </lineage>
</organism>
<comment type="caution">
    <text evidence="1">The sequence shown here is derived from an EMBL/GenBank/DDBJ whole genome shotgun (WGS) entry which is preliminary data.</text>
</comment>
<evidence type="ECO:0000313" key="1">
    <source>
        <dbReference type="EMBL" id="GIY05696.1"/>
    </source>
</evidence>
<keyword evidence="2" id="KW-1185">Reference proteome</keyword>
<feature type="non-terminal residue" evidence="1">
    <location>
        <position position="1"/>
    </location>
</feature>
<dbReference type="Proteomes" id="UP001054837">
    <property type="component" value="Unassembled WGS sequence"/>
</dbReference>
<dbReference type="AlphaFoldDB" id="A0AAV4QC58"/>
<name>A0AAV4QC58_9ARAC</name>
<accession>A0AAV4QC58</accession>